<gene>
    <name evidence="1" type="ORF">HBF26_01950</name>
</gene>
<dbReference type="EMBL" id="JAAQQR010000001">
    <property type="protein sequence ID" value="NID03632.1"/>
    <property type="molecule type" value="Genomic_DNA"/>
</dbReference>
<name>A0ABX0Q1K6_9GAMM</name>
<sequence length="226" mass="24855">MGTNARFGQPQPDRNETRESGFFCVWHFGCAKVPSGVRPRTARPDMKMRYPFLALLLSISVSLSAVHAEGRAKAPPIPEADHAAMQNYRITDDVVQRLLAVSADARKARLDKAWVFAQLYSSSLDDITDRVLTTQPRLARIVESHGFGRREYMTALYALASARQATLYGPDEASGAKIHDQFVSSKNASEANIAYYKAHAAMVDPLMEGGPVTQDGSKRPPGRCCI</sequence>
<comment type="caution">
    <text evidence="1">The sequence shown here is derived from an EMBL/GenBank/DDBJ whole genome shotgun (WGS) entry which is preliminary data.</text>
</comment>
<evidence type="ECO:0000313" key="1">
    <source>
        <dbReference type="EMBL" id="NID03632.1"/>
    </source>
</evidence>
<reference evidence="1 2" key="1">
    <citation type="journal article" date="2011" name="Curr. Microbiol.">
        <title>Luteibacter jiangsuensis sp. nov.: a methamidophos-degrading bacterium isolated from a methamidophos-manufacturing factory.</title>
        <authorList>
            <person name="Wang L."/>
            <person name="Wang G.L."/>
            <person name="Li S.P."/>
            <person name="Jiang J.D."/>
        </authorList>
    </citation>
    <scope>NUCLEOTIDE SEQUENCE [LARGE SCALE GENOMIC DNA]</scope>
    <source>
        <strain evidence="1 2">CGMCC 1.10133</strain>
    </source>
</reference>
<dbReference type="RefSeq" id="WP_167122523.1">
    <property type="nucleotide sequence ID" value="NZ_JAAQQR010000001.1"/>
</dbReference>
<evidence type="ECO:0000313" key="2">
    <source>
        <dbReference type="Proteomes" id="UP001429601"/>
    </source>
</evidence>
<organism evidence="1 2">
    <name type="scientific">Luteibacter jiangsuensis</name>
    <dbReference type="NCBI Taxonomy" id="637577"/>
    <lineage>
        <taxon>Bacteria</taxon>
        <taxon>Pseudomonadati</taxon>
        <taxon>Pseudomonadota</taxon>
        <taxon>Gammaproteobacteria</taxon>
        <taxon>Lysobacterales</taxon>
        <taxon>Rhodanobacteraceae</taxon>
        <taxon>Luteibacter</taxon>
    </lineage>
</organism>
<keyword evidence="2" id="KW-1185">Reference proteome</keyword>
<protein>
    <submittedName>
        <fullName evidence="1">Uncharacterized protein</fullName>
    </submittedName>
</protein>
<proteinExistence type="predicted"/>
<accession>A0ABX0Q1K6</accession>
<dbReference type="Proteomes" id="UP001429601">
    <property type="component" value="Unassembled WGS sequence"/>
</dbReference>